<keyword evidence="3" id="KW-1185">Reference proteome</keyword>
<feature type="region of interest" description="Disordered" evidence="1">
    <location>
        <begin position="1"/>
        <end position="51"/>
    </location>
</feature>
<feature type="compositionally biased region" description="Low complexity" evidence="1">
    <location>
        <begin position="13"/>
        <end position="32"/>
    </location>
</feature>
<sequence length="51" mass="5411">MGRALLRHRVTARRSPAPTRAAAASLRPAAGRVDGRPDRPRRAVGGGRKIA</sequence>
<evidence type="ECO:0000313" key="3">
    <source>
        <dbReference type="Proteomes" id="UP000027178"/>
    </source>
</evidence>
<organism evidence="2 3">
    <name type="scientific">Kitasatospora cheerisanensis KCTC 2395</name>
    <dbReference type="NCBI Taxonomy" id="1348663"/>
    <lineage>
        <taxon>Bacteria</taxon>
        <taxon>Bacillati</taxon>
        <taxon>Actinomycetota</taxon>
        <taxon>Actinomycetes</taxon>
        <taxon>Kitasatosporales</taxon>
        <taxon>Streptomycetaceae</taxon>
        <taxon>Kitasatospora</taxon>
    </lineage>
</organism>
<comment type="caution">
    <text evidence="2">The sequence shown here is derived from an EMBL/GenBank/DDBJ whole genome shotgun (WGS) entry which is preliminary data.</text>
</comment>
<dbReference type="EMBL" id="JNBY01000093">
    <property type="protein sequence ID" value="KDN84131.1"/>
    <property type="molecule type" value="Genomic_DNA"/>
</dbReference>
<gene>
    <name evidence="2" type="ORF">KCH_39220</name>
</gene>
<proteinExistence type="predicted"/>
<protein>
    <submittedName>
        <fullName evidence="2">Uncharacterized protein</fullName>
    </submittedName>
</protein>
<dbReference type="HOGENOM" id="CLU_3099811_0_0_11"/>
<dbReference type="Proteomes" id="UP000027178">
    <property type="component" value="Unassembled WGS sequence"/>
</dbReference>
<accession>A0A066Z1D0</accession>
<dbReference type="AlphaFoldDB" id="A0A066Z1D0"/>
<name>A0A066Z1D0_9ACTN</name>
<evidence type="ECO:0000313" key="2">
    <source>
        <dbReference type="EMBL" id="KDN84131.1"/>
    </source>
</evidence>
<reference evidence="2 3" key="1">
    <citation type="submission" date="2014-05" db="EMBL/GenBank/DDBJ databases">
        <title>Draft Genome Sequence of Kitasatospora cheerisanensis KCTC 2395.</title>
        <authorList>
            <person name="Nam D.H."/>
        </authorList>
    </citation>
    <scope>NUCLEOTIDE SEQUENCE [LARGE SCALE GENOMIC DNA]</scope>
    <source>
        <strain evidence="2 3">KCTC 2395</strain>
    </source>
</reference>
<feature type="compositionally biased region" description="Basic residues" evidence="1">
    <location>
        <begin position="1"/>
        <end position="12"/>
    </location>
</feature>
<evidence type="ECO:0000256" key="1">
    <source>
        <dbReference type="SAM" id="MobiDB-lite"/>
    </source>
</evidence>